<dbReference type="GO" id="GO:0006633">
    <property type="term" value="P:fatty acid biosynthetic process"/>
    <property type="evidence" value="ECO:0007669"/>
    <property type="project" value="TreeGrafter"/>
</dbReference>
<sequence>MLAHPDPTTIDADRPFKDLGIDSLTALELRNNLAQHTGLTLPITMVFDHPSPHALARYLIALVFNTEVPQ</sequence>
<accession>A0A498QBP1</accession>
<dbReference type="PROSITE" id="PS50075">
    <property type="entry name" value="CARRIER"/>
    <property type="match status" value="1"/>
</dbReference>
<keyword evidence="1" id="KW-0596">Phosphopantetheine</keyword>
<dbReference type="PANTHER" id="PTHR43775:SF51">
    <property type="entry name" value="INACTIVE PHENOLPHTHIOCEROL SYNTHESIS POLYKETIDE SYNTHASE TYPE I PKS1-RELATED"/>
    <property type="match status" value="1"/>
</dbReference>
<evidence type="ECO:0000313" key="5">
    <source>
        <dbReference type="EMBL" id="VBA41805.1"/>
    </source>
</evidence>
<dbReference type="EMBL" id="UPHP01000116">
    <property type="protein sequence ID" value="VBA41805.1"/>
    <property type="molecule type" value="Genomic_DNA"/>
</dbReference>
<reference evidence="5 6" key="1">
    <citation type="submission" date="2018-09" db="EMBL/GenBank/DDBJ databases">
        <authorList>
            <person name="Tagini F."/>
        </authorList>
    </citation>
    <scope>NUCLEOTIDE SEQUENCE [LARGE SCALE GENOMIC DNA]</scope>
    <source>
        <strain evidence="5 6">MK136</strain>
    </source>
</reference>
<name>A0A498QBP1_9MYCO</name>
<gene>
    <name evidence="5" type="primary">pikAII_2</name>
    <name evidence="5" type="ORF">LAUMK136_04238</name>
</gene>
<dbReference type="SMART" id="SM00823">
    <property type="entry name" value="PKS_PP"/>
    <property type="match status" value="1"/>
</dbReference>
<dbReference type="PANTHER" id="PTHR43775">
    <property type="entry name" value="FATTY ACID SYNTHASE"/>
    <property type="match status" value="1"/>
</dbReference>
<keyword evidence="3 5" id="KW-0808">Transferase</keyword>
<dbReference type="InterPro" id="IPR036736">
    <property type="entry name" value="ACP-like_sf"/>
</dbReference>
<keyword evidence="5" id="KW-0012">Acyltransferase</keyword>
<dbReference type="Pfam" id="PF00550">
    <property type="entry name" value="PP-binding"/>
    <property type="match status" value="1"/>
</dbReference>
<evidence type="ECO:0000313" key="6">
    <source>
        <dbReference type="Proteomes" id="UP000273307"/>
    </source>
</evidence>
<dbReference type="EC" id="2.3.1.239" evidence="5"/>
<dbReference type="GO" id="GO:0031177">
    <property type="term" value="F:phosphopantetheine binding"/>
    <property type="evidence" value="ECO:0007669"/>
    <property type="project" value="InterPro"/>
</dbReference>
<keyword evidence="6" id="KW-1185">Reference proteome</keyword>
<dbReference type="InterPro" id="IPR009081">
    <property type="entry name" value="PP-bd_ACP"/>
</dbReference>
<dbReference type="Gene3D" id="1.10.1200.10">
    <property type="entry name" value="ACP-like"/>
    <property type="match status" value="1"/>
</dbReference>
<dbReference type="AlphaFoldDB" id="A0A498QBP1"/>
<dbReference type="PROSITE" id="PS00012">
    <property type="entry name" value="PHOSPHOPANTETHEINE"/>
    <property type="match status" value="1"/>
</dbReference>
<evidence type="ECO:0000256" key="1">
    <source>
        <dbReference type="ARBA" id="ARBA00022450"/>
    </source>
</evidence>
<evidence type="ECO:0000256" key="2">
    <source>
        <dbReference type="ARBA" id="ARBA00022553"/>
    </source>
</evidence>
<dbReference type="SUPFAM" id="SSF47336">
    <property type="entry name" value="ACP-like"/>
    <property type="match status" value="1"/>
</dbReference>
<dbReference type="InterPro" id="IPR050091">
    <property type="entry name" value="PKS_NRPS_Biosynth_Enz"/>
</dbReference>
<feature type="domain" description="Carrier" evidence="4">
    <location>
        <begin position="1"/>
        <end position="63"/>
    </location>
</feature>
<keyword evidence="2" id="KW-0597">Phosphoprotein</keyword>
<dbReference type="InterPro" id="IPR020806">
    <property type="entry name" value="PKS_PP-bd"/>
</dbReference>
<dbReference type="InterPro" id="IPR006162">
    <property type="entry name" value="Ppantetheine_attach_site"/>
</dbReference>
<dbReference type="Proteomes" id="UP000273307">
    <property type="component" value="Unassembled WGS sequence"/>
</dbReference>
<evidence type="ECO:0000259" key="4">
    <source>
        <dbReference type="PROSITE" id="PS50075"/>
    </source>
</evidence>
<organism evidence="5 6">
    <name type="scientific">Mycobacterium attenuatum</name>
    <dbReference type="NCBI Taxonomy" id="2341086"/>
    <lineage>
        <taxon>Bacteria</taxon>
        <taxon>Bacillati</taxon>
        <taxon>Actinomycetota</taxon>
        <taxon>Actinomycetes</taxon>
        <taxon>Mycobacteriales</taxon>
        <taxon>Mycobacteriaceae</taxon>
        <taxon>Mycobacterium</taxon>
    </lineage>
</organism>
<proteinExistence type="predicted"/>
<protein>
    <submittedName>
        <fullName evidence="5">Narbonolide/10-deoxymethynolide synthase PikA2, modules 3 and 4</fullName>
        <ecNumber evidence="5">2.3.1.239</ecNumber>
    </submittedName>
</protein>
<dbReference type="GO" id="GO:0004312">
    <property type="term" value="F:fatty acid synthase activity"/>
    <property type="evidence" value="ECO:0007669"/>
    <property type="project" value="TreeGrafter"/>
</dbReference>
<evidence type="ECO:0000256" key="3">
    <source>
        <dbReference type="ARBA" id="ARBA00022679"/>
    </source>
</evidence>
<dbReference type="OrthoDB" id="4752654at2"/>
<dbReference type="SMART" id="SM01294">
    <property type="entry name" value="PKS_PP_betabranch"/>
    <property type="match status" value="1"/>
</dbReference>